<dbReference type="OrthoDB" id="9802672at2"/>
<dbReference type="Proteomes" id="UP000070355">
    <property type="component" value="Unassembled WGS sequence"/>
</dbReference>
<comment type="caution">
    <text evidence="9">The sequence shown here is derived from an EMBL/GenBank/DDBJ whole genome shotgun (WGS) entry which is preliminary data.</text>
</comment>
<sequence>MQYPKPILDLIESYSLLPGIGKKTAVRLAFHTLKMNDNDIKNFADSLVSLKEKLTNCEVCGRLSEEHVCDICSDPGRDKSTICVVANDNDLVAMENMQQYRGVYHVLDGLISPMDGIGPLDINIKSLFERAQDETVKEIILATNSSPEGEGTASFISRYLKNTDIRVTRIAQGISFGSDIEYVDEVTLSRAISGRIEL</sequence>
<dbReference type="PANTHER" id="PTHR30446:SF0">
    <property type="entry name" value="RECOMBINATION PROTEIN RECR"/>
    <property type="match status" value="1"/>
</dbReference>
<evidence type="ECO:0000256" key="3">
    <source>
        <dbReference type="ARBA" id="ARBA00022771"/>
    </source>
</evidence>
<dbReference type="PANTHER" id="PTHR30446">
    <property type="entry name" value="RECOMBINATION PROTEIN RECR"/>
    <property type="match status" value="1"/>
</dbReference>
<dbReference type="SMART" id="SM00493">
    <property type="entry name" value="TOPRIM"/>
    <property type="match status" value="1"/>
</dbReference>
<keyword evidence="5 7" id="KW-0233">DNA recombination</keyword>
<dbReference type="NCBIfam" id="TIGR00615">
    <property type="entry name" value="recR"/>
    <property type="match status" value="1"/>
</dbReference>
<dbReference type="SUPFAM" id="SSF111304">
    <property type="entry name" value="Recombination protein RecR"/>
    <property type="match status" value="1"/>
</dbReference>
<evidence type="ECO:0000256" key="4">
    <source>
        <dbReference type="ARBA" id="ARBA00022833"/>
    </source>
</evidence>
<keyword evidence="2 7" id="KW-0227">DNA damage</keyword>
<feature type="domain" description="Toprim" evidence="8">
    <location>
        <begin position="80"/>
        <end position="175"/>
    </location>
</feature>
<evidence type="ECO:0000256" key="1">
    <source>
        <dbReference type="ARBA" id="ARBA00022723"/>
    </source>
</evidence>
<evidence type="ECO:0000313" key="9">
    <source>
        <dbReference type="EMBL" id="KXB59350.1"/>
    </source>
</evidence>
<dbReference type="AlphaFoldDB" id="A0A133ZV92"/>
<evidence type="ECO:0000256" key="7">
    <source>
        <dbReference type="HAMAP-Rule" id="MF_00017"/>
    </source>
</evidence>
<keyword evidence="4 7" id="KW-0862">Zinc</keyword>
<dbReference type="Gene3D" id="6.10.250.240">
    <property type="match status" value="1"/>
</dbReference>
<dbReference type="GO" id="GO:0006281">
    <property type="term" value="P:DNA repair"/>
    <property type="evidence" value="ECO:0007669"/>
    <property type="project" value="UniProtKB-UniRule"/>
</dbReference>
<dbReference type="InterPro" id="IPR023627">
    <property type="entry name" value="Rcmb_RecR"/>
</dbReference>
<keyword evidence="3 7" id="KW-0863">Zinc-finger</keyword>
<dbReference type="InterPro" id="IPR034137">
    <property type="entry name" value="TOPRIM_RecR"/>
</dbReference>
<dbReference type="InterPro" id="IPR015967">
    <property type="entry name" value="Rcmb_RecR_Znf"/>
</dbReference>
<dbReference type="PROSITE" id="PS01300">
    <property type="entry name" value="RECR"/>
    <property type="match status" value="1"/>
</dbReference>
<keyword evidence="6 7" id="KW-0234">DNA repair</keyword>
<evidence type="ECO:0000256" key="2">
    <source>
        <dbReference type="ARBA" id="ARBA00022763"/>
    </source>
</evidence>
<reference evidence="10" key="1">
    <citation type="submission" date="2016-01" db="EMBL/GenBank/DDBJ databases">
        <authorList>
            <person name="Mitreva M."/>
            <person name="Pepin K.H."/>
            <person name="Mihindukulasuriya K.A."/>
            <person name="Fulton R."/>
            <person name="Fronick C."/>
            <person name="O'Laughlin M."/>
            <person name="Miner T."/>
            <person name="Herter B."/>
            <person name="Rosa B.A."/>
            <person name="Cordes M."/>
            <person name="Tomlinson C."/>
            <person name="Wollam A."/>
            <person name="Palsikar V.B."/>
            <person name="Mardis E.R."/>
            <person name="Wilson R.K."/>
        </authorList>
    </citation>
    <scope>NUCLEOTIDE SEQUENCE [LARGE SCALE GENOMIC DNA]</scope>
    <source>
        <strain evidence="10">DNF01167</strain>
    </source>
</reference>
<dbReference type="Pfam" id="PF21175">
    <property type="entry name" value="RecR_C"/>
    <property type="match status" value="1"/>
</dbReference>
<dbReference type="InterPro" id="IPR000093">
    <property type="entry name" value="DNA_Rcmb_RecR"/>
</dbReference>
<dbReference type="Pfam" id="PF21176">
    <property type="entry name" value="RecR_HhH"/>
    <property type="match status" value="1"/>
</dbReference>
<keyword evidence="1 7" id="KW-0479">Metal-binding</keyword>
<evidence type="ECO:0000259" key="8">
    <source>
        <dbReference type="PROSITE" id="PS50880"/>
    </source>
</evidence>
<evidence type="ECO:0000256" key="5">
    <source>
        <dbReference type="ARBA" id="ARBA00023172"/>
    </source>
</evidence>
<dbReference type="Pfam" id="PF13662">
    <property type="entry name" value="Toprim_4"/>
    <property type="match status" value="1"/>
</dbReference>
<accession>A0A133ZV92</accession>
<dbReference type="PATRIC" id="fig|1379.3.peg.1148"/>
<evidence type="ECO:0000313" key="10">
    <source>
        <dbReference type="Proteomes" id="UP000070355"/>
    </source>
</evidence>
<comment type="function">
    <text evidence="7">May play a role in DNA repair. It seems to be involved in an RecBC-independent recombinational process of DNA repair. It may act with RecF and RecO.</text>
</comment>
<proteinExistence type="inferred from homology"/>
<dbReference type="Gene3D" id="1.10.8.420">
    <property type="entry name" value="RecR Domain 1"/>
    <property type="match status" value="1"/>
</dbReference>
<dbReference type="Gene3D" id="3.40.1360.10">
    <property type="match status" value="1"/>
</dbReference>
<feature type="zinc finger region" description="C4-type" evidence="7">
    <location>
        <begin position="57"/>
        <end position="72"/>
    </location>
</feature>
<comment type="similarity">
    <text evidence="7">Belongs to the RecR family.</text>
</comment>
<dbReference type="EMBL" id="LSDC01000076">
    <property type="protein sequence ID" value="KXB59350.1"/>
    <property type="molecule type" value="Genomic_DNA"/>
</dbReference>
<dbReference type="RefSeq" id="WP_060914300.1">
    <property type="nucleotide sequence ID" value="NZ_JAGZGJ010000018.1"/>
</dbReference>
<dbReference type="STRING" id="1379.HMPREF3186_01168"/>
<dbReference type="PROSITE" id="PS50880">
    <property type="entry name" value="TOPRIM"/>
    <property type="match status" value="1"/>
</dbReference>
<dbReference type="GO" id="GO:0006310">
    <property type="term" value="P:DNA recombination"/>
    <property type="evidence" value="ECO:0007669"/>
    <property type="project" value="UniProtKB-UniRule"/>
</dbReference>
<protein>
    <recommendedName>
        <fullName evidence="7">Recombination protein RecR</fullName>
    </recommendedName>
</protein>
<dbReference type="GO" id="GO:0008270">
    <property type="term" value="F:zinc ion binding"/>
    <property type="evidence" value="ECO:0007669"/>
    <property type="project" value="UniProtKB-KW"/>
</dbReference>
<dbReference type="HAMAP" id="MF_00017">
    <property type="entry name" value="RecR"/>
    <property type="match status" value="1"/>
</dbReference>
<gene>
    <name evidence="7" type="primary">recR</name>
    <name evidence="9" type="ORF">HMPREF3186_01168</name>
</gene>
<name>A0A133ZV92_9BACL</name>
<dbReference type="InterPro" id="IPR006171">
    <property type="entry name" value="TOPRIM_dom"/>
</dbReference>
<organism evidence="9 10">
    <name type="scientific">Gemella haemolysans</name>
    <dbReference type="NCBI Taxonomy" id="1379"/>
    <lineage>
        <taxon>Bacteria</taxon>
        <taxon>Bacillati</taxon>
        <taxon>Bacillota</taxon>
        <taxon>Bacilli</taxon>
        <taxon>Bacillales</taxon>
        <taxon>Gemellaceae</taxon>
        <taxon>Gemella</taxon>
    </lineage>
</organism>
<dbReference type="GO" id="GO:0003677">
    <property type="term" value="F:DNA binding"/>
    <property type="evidence" value="ECO:0007669"/>
    <property type="project" value="UniProtKB-UniRule"/>
</dbReference>
<dbReference type="CDD" id="cd01025">
    <property type="entry name" value="TOPRIM_recR"/>
    <property type="match status" value="1"/>
</dbReference>
<evidence type="ECO:0000256" key="6">
    <source>
        <dbReference type="ARBA" id="ARBA00023204"/>
    </source>
</evidence>